<evidence type="ECO:0000259" key="1">
    <source>
        <dbReference type="Pfam" id="PF05699"/>
    </source>
</evidence>
<dbReference type="InterPro" id="IPR025398">
    <property type="entry name" value="DUF4371"/>
</dbReference>
<dbReference type="OrthoDB" id="6613856at2759"/>
<feature type="domain" description="HAT C-terminal dimerisation" evidence="1">
    <location>
        <begin position="758"/>
        <end position="813"/>
    </location>
</feature>
<evidence type="ECO:0000313" key="3">
    <source>
        <dbReference type="EMBL" id="KAF0711180.1"/>
    </source>
</evidence>
<dbReference type="InterPro" id="IPR052958">
    <property type="entry name" value="IFN-induced_PKR_regulator"/>
</dbReference>
<feature type="non-terminal residue" evidence="3">
    <location>
        <position position="815"/>
    </location>
</feature>
<sequence length="815" mass="93584">MSMKRISSYFNITSKKSKPNFPLEEDQNTIDGTSTGTTELISIQKPEAEVGESIQSEITDELDIANFTCRSKMVSDYIKSIILKRSNIPSSKFQYPFSLHSKKGNEEKRFLRKNHFEKYPWVEYSNLKHGLFCKICVLFLSSTKVGMHRTEQITKLVTEPINKFAKLLGKDGVLEVHHNNGYHKDNAQKAIDFLSTYDKPKNEIINLLNDQRSKEVLENRERLRPIIKTILLLGRQNIPLRGDRDDGSLVCQTEEENKVNSIVNQGNLRELLKFRIDAGDQLLETHLKTTGSRVTYISKLTQNEIIECCKQEILDFILLEIKKADIFSVLFDETTDISNISQMCLIIRYVLNNIIYEQFLSFVDCHNYIYKKNKDDVSNIEDNVEPKITGENLGDTVVKILQELGLNLDNCVGIGTDGCSVVVSEVRGAVQQIKKYAKNAIHSPCSNHALNLSIAKSSAVQSVRNCVGIIKEVVSFFHVSAKRNYTLKQHLTTHKKLHSLCETRWVERHDSIMQFKESIIEIVDTLTDVSEWNENITSSKAKMMIAAICNCEFIISIFSLSSLLAVTFPISKILQGKDQDIISASECIKDIYTILERNRKECEDKFKLLFKECEPILKDLNVDMRLPRITSRQKHRPNLLPSNNIVDYYRVNIYIPLLDNILEDLNFRFLSKENKNIVSLMQLTPKYLIKIKNEDLHNYLSTIFEIMTGNYTYFQASSKDIIQNELDLWFTKWKRHESEGENIPNNGLEALISCPVSVFPNIHYILSIICSLPISVASAERSFSTLRRLKTWLRSTTGEDRLNGLALLHIHRDIN</sequence>
<reference evidence="3 4" key="1">
    <citation type="submission" date="2019-08" db="EMBL/GenBank/DDBJ databases">
        <title>Whole genome of Aphis craccivora.</title>
        <authorList>
            <person name="Voronova N.V."/>
            <person name="Shulinski R.S."/>
            <person name="Bandarenka Y.V."/>
            <person name="Zhorov D.G."/>
            <person name="Warner D."/>
        </authorList>
    </citation>
    <scope>NUCLEOTIDE SEQUENCE [LARGE SCALE GENOMIC DNA]</scope>
    <source>
        <strain evidence="3">180601</strain>
        <tissue evidence="3">Whole Body</tissue>
    </source>
</reference>
<dbReference type="Proteomes" id="UP000478052">
    <property type="component" value="Unassembled WGS sequence"/>
</dbReference>
<proteinExistence type="predicted"/>
<name>A0A6G0VVI2_APHCR</name>
<dbReference type="Pfam" id="PF05699">
    <property type="entry name" value="Dimer_Tnp_hAT"/>
    <property type="match status" value="1"/>
</dbReference>
<dbReference type="InterPro" id="IPR008906">
    <property type="entry name" value="HATC_C_dom"/>
</dbReference>
<gene>
    <name evidence="3" type="ORF">FWK35_00036432</name>
</gene>
<evidence type="ECO:0000259" key="2">
    <source>
        <dbReference type="Pfam" id="PF14291"/>
    </source>
</evidence>
<protein>
    <submittedName>
        <fullName evidence="3">52 kDa repressor of the inhibitor of the protein kinase-like</fullName>
    </submittedName>
</protein>
<dbReference type="GO" id="GO:0046983">
    <property type="term" value="F:protein dimerization activity"/>
    <property type="evidence" value="ECO:0007669"/>
    <property type="project" value="InterPro"/>
</dbReference>
<evidence type="ECO:0000313" key="4">
    <source>
        <dbReference type="Proteomes" id="UP000478052"/>
    </source>
</evidence>
<feature type="domain" description="DUF4371" evidence="2">
    <location>
        <begin position="260"/>
        <end position="363"/>
    </location>
</feature>
<dbReference type="SUPFAM" id="SSF53098">
    <property type="entry name" value="Ribonuclease H-like"/>
    <property type="match status" value="1"/>
</dbReference>
<organism evidence="3 4">
    <name type="scientific">Aphis craccivora</name>
    <name type="common">Cowpea aphid</name>
    <dbReference type="NCBI Taxonomy" id="307492"/>
    <lineage>
        <taxon>Eukaryota</taxon>
        <taxon>Metazoa</taxon>
        <taxon>Ecdysozoa</taxon>
        <taxon>Arthropoda</taxon>
        <taxon>Hexapoda</taxon>
        <taxon>Insecta</taxon>
        <taxon>Pterygota</taxon>
        <taxon>Neoptera</taxon>
        <taxon>Paraneoptera</taxon>
        <taxon>Hemiptera</taxon>
        <taxon>Sternorrhyncha</taxon>
        <taxon>Aphidomorpha</taxon>
        <taxon>Aphidoidea</taxon>
        <taxon>Aphididae</taxon>
        <taxon>Aphidini</taxon>
        <taxon>Aphis</taxon>
        <taxon>Aphis</taxon>
    </lineage>
</organism>
<comment type="caution">
    <text evidence="3">The sequence shown here is derived from an EMBL/GenBank/DDBJ whole genome shotgun (WGS) entry which is preliminary data.</text>
</comment>
<dbReference type="PANTHER" id="PTHR46289">
    <property type="entry name" value="52 KDA REPRESSOR OF THE INHIBITOR OF THE PROTEIN KINASE-LIKE PROTEIN-RELATED"/>
    <property type="match status" value="1"/>
</dbReference>
<accession>A0A6G0VVI2</accession>
<keyword evidence="4" id="KW-1185">Reference proteome</keyword>
<dbReference type="Pfam" id="PF14291">
    <property type="entry name" value="DUF4371"/>
    <property type="match status" value="1"/>
</dbReference>
<dbReference type="AlphaFoldDB" id="A0A6G0VVI2"/>
<dbReference type="PANTHER" id="PTHR46289:SF14">
    <property type="entry name" value="DUF4371 DOMAIN-CONTAINING PROTEIN"/>
    <property type="match status" value="1"/>
</dbReference>
<dbReference type="EMBL" id="VUJU01011364">
    <property type="protein sequence ID" value="KAF0711180.1"/>
    <property type="molecule type" value="Genomic_DNA"/>
</dbReference>
<dbReference type="InterPro" id="IPR012337">
    <property type="entry name" value="RNaseH-like_sf"/>
</dbReference>